<dbReference type="EMBL" id="CP058561">
    <property type="protein sequence ID" value="QUH32110.1"/>
    <property type="molecule type" value="Genomic_DNA"/>
</dbReference>
<proteinExistence type="inferred from homology"/>
<evidence type="ECO:0000256" key="5">
    <source>
        <dbReference type="PIRSR" id="PIRSR606710-2"/>
    </source>
</evidence>
<evidence type="ECO:0000256" key="6">
    <source>
        <dbReference type="RuleBase" id="RU361187"/>
    </source>
</evidence>
<dbReference type="InterPro" id="IPR041542">
    <property type="entry name" value="GH43_C2"/>
</dbReference>
<evidence type="ECO:0000256" key="4">
    <source>
        <dbReference type="PIRSR" id="PIRSR606710-1"/>
    </source>
</evidence>
<dbReference type="AlphaFoldDB" id="A0A8J8SF11"/>
<dbReference type="InterPro" id="IPR006710">
    <property type="entry name" value="Glyco_hydro_43"/>
</dbReference>
<feature type="domain" description="Beta-xylosidase C-terminal Concanavalin A-like" evidence="7">
    <location>
        <begin position="324"/>
        <end position="526"/>
    </location>
</feature>
<evidence type="ECO:0000313" key="8">
    <source>
        <dbReference type="EMBL" id="QUH32110.1"/>
    </source>
</evidence>
<dbReference type="Pfam" id="PF04616">
    <property type="entry name" value="Glyco_hydro_43"/>
    <property type="match status" value="1"/>
</dbReference>
<dbReference type="InterPro" id="IPR013320">
    <property type="entry name" value="ConA-like_dom_sf"/>
</dbReference>
<evidence type="ECO:0000313" key="9">
    <source>
        <dbReference type="Proteomes" id="UP000677305"/>
    </source>
</evidence>
<feature type="active site" description="Proton acceptor" evidence="4">
    <location>
        <position position="15"/>
    </location>
</feature>
<keyword evidence="9" id="KW-1185">Reference proteome</keyword>
<dbReference type="KEGG" id="vgu:HYG85_22980"/>
<dbReference type="InterPro" id="IPR051795">
    <property type="entry name" value="Glycosyl_Hydrlase_43"/>
</dbReference>
<dbReference type="PANTHER" id="PTHR42812:SF12">
    <property type="entry name" value="BETA-XYLOSIDASE-RELATED"/>
    <property type="match status" value="1"/>
</dbReference>
<dbReference type="Pfam" id="PF17851">
    <property type="entry name" value="GH43_C2"/>
    <property type="match status" value="1"/>
</dbReference>
<dbReference type="CDD" id="cd09000">
    <property type="entry name" value="GH43_SXA-like"/>
    <property type="match status" value="1"/>
</dbReference>
<sequence length="529" mass="60810">MKEVDNPILRGFNPDPSILRVGDDYYIATSTFEWFPGVQIHHSKDLIHWKLITRPLNRISQLDMRGNPSSGGIWAPCLSYHDGIFYLIYTDVKSFSGIFKDAHNYLVTASNICGEWSDPIYLNSSGFDPSFFHDDDGRKWLVNMIWDHRKGNNRFGGILLQEYSVKKKRLVGPITNIFKGTELGLTEGPHLYKKNGYYYLLTAEGGTFLDHAVTMARSKSITGPYEVDPKNPILTSRYDCKLELQRAGHASLVETQNGDWYMVHLCGRPLPSKGRCILGRETAIQKMDWTEDYWLRLDNGGNTPLVNIKSPDLLEHPWEKSCIRDNFDSETLSIHFQSLRIPLGEDMLSLTERPGYLRLKGWESLSSMHKQSLIARRQQSFKYTAVTCVEFDPYSFQQMAGLICMYDSLNFYYLSITHNENIGKVLTIIVCDNGTFDYPIDEGISIHKDEKCYLKVEVNYVKLQFYYSGDGFDWKAIGPVFDASTLSDEYFTYIKEERFTGAFVGLCCQDLTGLHINADFDYFEYEENL</sequence>
<comment type="similarity">
    <text evidence="1 6">Belongs to the glycosyl hydrolase 43 family.</text>
</comment>
<protein>
    <submittedName>
        <fullName evidence="8">Glycoside hydrolase family 43 protein</fullName>
    </submittedName>
</protein>
<reference evidence="8 9" key="1">
    <citation type="submission" date="2020-07" db="EMBL/GenBank/DDBJ databases">
        <title>Vallitalea guaymasensis genome.</title>
        <authorList>
            <person name="Postec A."/>
        </authorList>
    </citation>
    <scope>NUCLEOTIDE SEQUENCE [LARGE SCALE GENOMIC DNA]</scope>
    <source>
        <strain evidence="8 9">Ra1766G1</strain>
    </source>
</reference>
<dbReference type="SUPFAM" id="SSF49899">
    <property type="entry name" value="Concanavalin A-like lectins/glucanases"/>
    <property type="match status" value="1"/>
</dbReference>
<accession>A0A8J8SF11</accession>
<dbReference type="GO" id="GO:0004553">
    <property type="term" value="F:hydrolase activity, hydrolyzing O-glycosyl compounds"/>
    <property type="evidence" value="ECO:0007669"/>
    <property type="project" value="InterPro"/>
</dbReference>
<dbReference type="PANTHER" id="PTHR42812">
    <property type="entry name" value="BETA-XYLOSIDASE"/>
    <property type="match status" value="1"/>
</dbReference>
<keyword evidence="2 6" id="KW-0378">Hydrolase</keyword>
<evidence type="ECO:0000259" key="7">
    <source>
        <dbReference type="Pfam" id="PF17851"/>
    </source>
</evidence>
<evidence type="ECO:0000256" key="3">
    <source>
        <dbReference type="ARBA" id="ARBA00023295"/>
    </source>
</evidence>
<dbReference type="Gene3D" id="2.115.10.20">
    <property type="entry name" value="Glycosyl hydrolase domain, family 43"/>
    <property type="match status" value="1"/>
</dbReference>
<dbReference type="GO" id="GO:0005975">
    <property type="term" value="P:carbohydrate metabolic process"/>
    <property type="evidence" value="ECO:0007669"/>
    <property type="project" value="InterPro"/>
</dbReference>
<evidence type="ECO:0000256" key="1">
    <source>
        <dbReference type="ARBA" id="ARBA00009865"/>
    </source>
</evidence>
<dbReference type="InterPro" id="IPR023296">
    <property type="entry name" value="Glyco_hydro_beta-prop_sf"/>
</dbReference>
<gene>
    <name evidence="8" type="ORF">HYG85_22980</name>
</gene>
<evidence type="ECO:0000256" key="2">
    <source>
        <dbReference type="ARBA" id="ARBA00022801"/>
    </source>
</evidence>
<dbReference type="SUPFAM" id="SSF75005">
    <property type="entry name" value="Arabinanase/levansucrase/invertase"/>
    <property type="match status" value="1"/>
</dbReference>
<organism evidence="8 9">
    <name type="scientific">Vallitalea guaymasensis</name>
    <dbReference type="NCBI Taxonomy" id="1185412"/>
    <lineage>
        <taxon>Bacteria</taxon>
        <taxon>Bacillati</taxon>
        <taxon>Bacillota</taxon>
        <taxon>Clostridia</taxon>
        <taxon>Lachnospirales</taxon>
        <taxon>Vallitaleaceae</taxon>
        <taxon>Vallitalea</taxon>
    </lineage>
</organism>
<dbReference type="Proteomes" id="UP000677305">
    <property type="component" value="Chromosome"/>
</dbReference>
<name>A0A8J8SF11_9FIRM</name>
<feature type="site" description="Important for catalytic activity, responsible for pKa modulation of the active site Glu and correct orientation of both the proton donor and substrate" evidence="5">
    <location>
        <position position="128"/>
    </location>
</feature>
<keyword evidence="3 6" id="KW-0326">Glycosidase</keyword>
<feature type="active site" description="Proton donor" evidence="4">
    <location>
        <position position="187"/>
    </location>
</feature>
<dbReference type="Gene3D" id="2.60.120.200">
    <property type="match status" value="1"/>
</dbReference>